<evidence type="ECO:0000259" key="5">
    <source>
        <dbReference type="PROSITE" id="PS50102"/>
    </source>
</evidence>
<evidence type="ECO:0008006" key="9">
    <source>
        <dbReference type="Google" id="ProtNLM"/>
    </source>
</evidence>
<name>A0ABV0V0I5_9TELE</name>
<evidence type="ECO:0000259" key="6">
    <source>
        <dbReference type="PROSITE" id="PS50961"/>
    </source>
</evidence>
<keyword evidence="1" id="KW-0597">Phosphoprotein</keyword>
<dbReference type="InterPro" id="IPR036388">
    <property type="entry name" value="WH-like_DNA-bd_sf"/>
</dbReference>
<evidence type="ECO:0000313" key="8">
    <source>
        <dbReference type="Proteomes" id="UP001482620"/>
    </source>
</evidence>
<feature type="compositionally biased region" description="Low complexity" evidence="4">
    <location>
        <begin position="577"/>
        <end position="589"/>
    </location>
</feature>
<dbReference type="PANTHER" id="PTHR22792:SF43">
    <property type="entry name" value="LA-RELATED PROTEIN 4B"/>
    <property type="match status" value="1"/>
</dbReference>
<dbReference type="InterPro" id="IPR045180">
    <property type="entry name" value="La_dom_prot"/>
</dbReference>
<dbReference type="SUPFAM" id="SSF46785">
    <property type="entry name" value="Winged helix' DNA-binding domain"/>
    <property type="match status" value="1"/>
</dbReference>
<evidence type="ECO:0000256" key="2">
    <source>
        <dbReference type="ARBA" id="ARBA00022884"/>
    </source>
</evidence>
<feature type="compositionally biased region" description="Basic and acidic residues" evidence="4">
    <location>
        <begin position="1336"/>
        <end position="1347"/>
    </location>
</feature>
<dbReference type="EMBL" id="JAHRIQ010092966">
    <property type="protein sequence ID" value="MEQ2250840.1"/>
    <property type="molecule type" value="Genomic_DNA"/>
</dbReference>
<dbReference type="PANTHER" id="PTHR22792">
    <property type="entry name" value="LUPUS LA PROTEIN-RELATED"/>
    <property type="match status" value="1"/>
</dbReference>
<dbReference type="InterPro" id="IPR006630">
    <property type="entry name" value="La_HTH"/>
</dbReference>
<dbReference type="SMART" id="SM00715">
    <property type="entry name" value="LA"/>
    <property type="match status" value="1"/>
</dbReference>
<dbReference type="InterPro" id="IPR036390">
    <property type="entry name" value="WH_DNA-bd_sf"/>
</dbReference>
<dbReference type="InterPro" id="IPR000504">
    <property type="entry name" value="RRM_dom"/>
</dbReference>
<keyword evidence="2 3" id="KW-0694">RNA-binding</keyword>
<dbReference type="Proteomes" id="UP001482620">
    <property type="component" value="Unassembled WGS sequence"/>
</dbReference>
<evidence type="ECO:0000256" key="1">
    <source>
        <dbReference type="ARBA" id="ARBA00022553"/>
    </source>
</evidence>
<feature type="domain" description="RRM" evidence="5">
    <location>
        <begin position="1018"/>
        <end position="1093"/>
    </location>
</feature>
<dbReference type="InterPro" id="IPR035979">
    <property type="entry name" value="RBD_domain_sf"/>
</dbReference>
<dbReference type="InterPro" id="IPR058699">
    <property type="entry name" value="RRM_LARP4/4B"/>
</dbReference>
<protein>
    <recommendedName>
        <fullName evidence="9">La-related protein 4B</fullName>
    </recommendedName>
</protein>
<feature type="compositionally biased region" description="Polar residues" evidence="4">
    <location>
        <begin position="1202"/>
        <end position="1211"/>
    </location>
</feature>
<feature type="region of interest" description="Disordered" evidence="4">
    <location>
        <begin position="1202"/>
        <end position="1401"/>
    </location>
</feature>
<feature type="compositionally biased region" description="Low complexity" evidence="4">
    <location>
        <begin position="1289"/>
        <end position="1311"/>
    </location>
</feature>
<proteinExistence type="predicted"/>
<feature type="compositionally biased region" description="Basic and acidic residues" evidence="4">
    <location>
        <begin position="1266"/>
        <end position="1278"/>
    </location>
</feature>
<evidence type="ECO:0000256" key="4">
    <source>
        <dbReference type="SAM" id="MobiDB-lite"/>
    </source>
</evidence>
<accession>A0ABV0V0I5</accession>
<dbReference type="Pfam" id="PF26088">
    <property type="entry name" value="RRM_LARP4"/>
    <property type="match status" value="1"/>
</dbReference>
<feature type="compositionally biased region" description="Polar residues" evidence="4">
    <location>
        <begin position="1253"/>
        <end position="1264"/>
    </location>
</feature>
<dbReference type="Pfam" id="PF05383">
    <property type="entry name" value="La"/>
    <property type="match status" value="1"/>
</dbReference>
<comment type="caution">
    <text evidence="7">The sequence shown here is derived from an EMBL/GenBank/DDBJ whole genome shotgun (WGS) entry which is preliminary data.</text>
</comment>
<feature type="domain" description="HTH La-type RNA-binding" evidence="6">
    <location>
        <begin position="932"/>
        <end position="1021"/>
    </location>
</feature>
<organism evidence="7 8">
    <name type="scientific">Ilyodon furcidens</name>
    <name type="common">goldbreast splitfin</name>
    <dbReference type="NCBI Taxonomy" id="33524"/>
    <lineage>
        <taxon>Eukaryota</taxon>
        <taxon>Metazoa</taxon>
        <taxon>Chordata</taxon>
        <taxon>Craniata</taxon>
        <taxon>Vertebrata</taxon>
        <taxon>Euteleostomi</taxon>
        <taxon>Actinopterygii</taxon>
        <taxon>Neopterygii</taxon>
        <taxon>Teleostei</taxon>
        <taxon>Neoteleostei</taxon>
        <taxon>Acanthomorphata</taxon>
        <taxon>Ovalentaria</taxon>
        <taxon>Atherinomorphae</taxon>
        <taxon>Cyprinodontiformes</taxon>
        <taxon>Goodeidae</taxon>
        <taxon>Ilyodon</taxon>
    </lineage>
</organism>
<evidence type="ECO:0000313" key="7">
    <source>
        <dbReference type="EMBL" id="MEQ2250840.1"/>
    </source>
</evidence>
<sequence length="1401" mass="155406">MSPLTSAILGRAEEEEGVRQWEGWDKAGGLEKMGCCFSKELSPEPKTERSVLLSPPLHDGLSAVTEQVRRHAVAVAQHVSLEEEEASVPVRPAEDEDGRVWTEVVLSSRETDQKPESPHKGLDAIIITSITNTHKNTGTMAVETREPSPSCGTPPYMEVAGSPSAPAVLSLVPCRVSLNGVHQGPQQDLHRSEGRETSVSPAALHQVMETTNRNFYSICSIEAEDLEHERDQSRTLTAGAAAPPLSSQSEVVLLWDHVHTATSWSHDEEVISVQPHADKLIPGLFLEKENVLKQHAAALQQGDTQTPSSSEDPQASMLDSYQFRKNGVNAIEEENIPFKKKEVKPSGDLHQCANQETQNYLPATEPPELNPTCKKTPEIRELHQEEEYAELPLLAGLTLRTGQTQAVSKGLCRILDAETTLLPASHPSTLLAPVSALPEDTFYQQEPNSTGSKEPTLELRNKDAEAAFWLDNCDQQFQGFTLKPECGFVFDPEVVLQSENHKQAEIYQKNNPAEMSDASFGLLESHPDSSRVDRSDENWDICSEKDDLTVDVGHQSPEDLIRRLPSQPPPPEDERSGPPSSSPAYSSSSHFTSESRNRNPLRSEAEETESHVFVPADEEEEKSSYNPQPVPDHHERFPPSVSSGCVVPQHQTSTSFLQLEALSDRNDLEEMKAMRMETTNSLFDSSHIPSVRIVTSYSDWIVNAVSCEESHISVPVDPDQIDVYASTPSYEIPFLNQELSAAEEEEEQKDGGIRDMVSELLGDLAESSVCHLYPQPWITLGLKKNPDGLAQGLSEAERMRGGDEEQIPTLVSELQPSMALLGAYPYSTVTPQGSCVWDWHTNCSQLEPVAAPCLNREAEVWTDPNLSFHIPDPAYQQPQQPWLQLPVDQNHQEGFVPEFEGNMGLAEADLSPAECRTQTSEALLVNGEHDEPPVTEEIREELSRALESCLTRDYLSSDLYLKSQMDNDQYISISTLASLDRIKNLTTDLELIADILKSMPLVQVAPCGQKVRPRQSRCVVILREIPDTTPPEEVEALFEGENLPEVLSCEVVNNDNWFLTFKSEADAQQAYRYLREEVRVFKGKPIMARIKAKTMAIASYAPKNGYRPVQLEQCSRRYSSYFPPTTFNPSCLPHAATQEILELSNEAWTTTAAGYQESSESQLLMNNFTDGFPAPFTLKPHPSHRRGSKLLNCGDRWWNQHNDPYQPSEQPSVDCYSSSSLKAGRGRLRGGLRRQSRGARTESNKQVLMPSSDRGSYSRRGTFSQKRRETVKSWERTKNSQPSPPPLELSPSSFPPLSSANVATATVPATNDNIKGPITPPLPPVEPQSASLLNETDSREITVEDKPVQLPLDPATELKKPSYAEVCQRASTNEPLAEPAPSAEHQASQHPLLPLSVQRDR</sequence>
<gene>
    <name evidence="7" type="ORF">ILYODFUR_004980</name>
</gene>
<reference evidence="7 8" key="1">
    <citation type="submission" date="2021-06" db="EMBL/GenBank/DDBJ databases">
        <authorList>
            <person name="Palmer J.M."/>
        </authorList>
    </citation>
    <scope>NUCLEOTIDE SEQUENCE [LARGE SCALE GENOMIC DNA]</scope>
    <source>
        <strain evidence="8">if_2019</strain>
        <tissue evidence="7">Muscle</tissue>
    </source>
</reference>
<keyword evidence="8" id="KW-1185">Reference proteome</keyword>
<feature type="compositionally biased region" description="Basic and acidic residues" evidence="4">
    <location>
        <begin position="593"/>
        <end position="610"/>
    </location>
</feature>
<feature type="compositionally biased region" description="Basic residues" evidence="4">
    <location>
        <begin position="1224"/>
        <end position="1237"/>
    </location>
</feature>
<dbReference type="SUPFAM" id="SSF54928">
    <property type="entry name" value="RNA-binding domain, RBD"/>
    <property type="match status" value="1"/>
</dbReference>
<dbReference type="Gene3D" id="1.10.10.10">
    <property type="entry name" value="Winged helix-like DNA-binding domain superfamily/Winged helix DNA-binding domain"/>
    <property type="match status" value="1"/>
</dbReference>
<feature type="compositionally biased region" description="Basic and acidic residues" evidence="4">
    <location>
        <begin position="525"/>
        <end position="548"/>
    </location>
</feature>
<dbReference type="PROSITE" id="PS50102">
    <property type="entry name" value="RRM"/>
    <property type="match status" value="1"/>
</dbReference>
<evidence type="ECO:0000256" key="3">
    <source>
        <dbReference type="PROSITE-ProRule" id="PRU00332"/>
    </source>
</evidence>
<dbReference type="PROSITE" id="PS50961">
    <property type="entry name" value="HTH_LA"/>
    <property type="match status" value="1"/>
</dbReference>
<feature type="region of interest" description="Disordered" evidence="4">
    <location>
        <begin position="519"/>
        <end position="647"/>
    </location>
</feature>